<evidence type="ECO:0000259" key="11">
    <source>
        <dbReference type="Pfam" id="PF07715"/>
    </source>
</evidence>
<dbReference type="InterPro" id="IPR039426">
    <property type="entry name" value="TonB-dep_rcpt-like"/>
</dbReference>
<dbReference type="OrthoDB" id="9768177at2"/>
<dbReference type="AlphaFoldDB" id="A0A1I1MVD5"/>
<protein>
    <submittedName>
        <fullName evidence="12">TonB-linked outer membrane protein, SusC/RagA family</fullName>
    </submittedName>
</protein>
<dbReference type="Gene3D" id="2.40.170.20">
    <property type="entry name" value="TonB-dependent receptor, beta-barrel domain"/>
    <property type="match status" value="1"/>
</dbReference>
<sequence>MEEKISNYVRKLGVQPKFSILLFLMMFASGYAQNITVSGEVIDANGLPLPGVNVFIVGTNQGTTTNFDGNYTLENVPSDATLSYSFMGYQSQDIPVNGRTQINVTMQDDTEALSEVVVVGYGTQSRESVTGSVVSVKGEELNEVKTANFQDALIGRAAGVNISTNSTRPGASPQVRIRGTRSLSGNNDPLIVLNGIPFSGGLSDISPNDIESLDILKDASATAIYGSRGANGVILITTKSGRQGQKATFSYNTYYAVKDVFAKYPMMNAAQLTQLRADVAAHPNQGGTPIYELGGDEDLANDTDWQDLIYGTGLQTTHDVSVKGGSEKGSYNVGLGYFKETSVAPGDSFQRYSLRAQVDQEVGELFSFGLNSVMNFNKTSSIVGVFGALAASPLLSPYDENGNFLESVRLQTQADNLWIPTENEINRIGDGRKNEQLDYGSYNNVYAEVEIPWIEGLKYRLNLGLNFRTARDGNFTGRGVFNYNEQNPSSASYNSSITRDYVIENQILFDRTFAEKHKVNFVGLFSSQNTETDNVGLTAQNIPNESSLWYNIDSALSEDITNYGTGYSATGLLSYMGRVMYQYDNRYLMTATLRSDGSSRLAPGNKWVTYPAVSVGWNIGNETFMDDVAWINLLKLRAGYGETSNQAIAPYSVQGRLSTVNYNFGSTFATGYYVNQLPNANLGWEFSQTYNYGLDFGLFNNRLSGTFEYYITKTNDILYTLGLPSSSGVGNVTSNIGATQNKGFEISLNGTIIDNPDGFTWDAGINLYSNQNEITSLASGQLRDEGNLWFVGSPINVIYDYERIGLWNESDPDFQYLQQYEPGGSAAGMIKVRYTGEYNADGSPVRPIGAEDRKIIDPTPDFQGGFNTRLAYKNIDLTMVGTFQSGGTLVSTLYSSSGYLNLLTGRQNNVDVDYWTPTNTDAKYPAPGGIQSGDNQKYASTLGYFDGSYLKVRSLTLGYNFEQDLIDNLGINRLRVYASAQNPFVLFSPFHDESGLDPEITNSGVNGNGNRQNVAVNTSNISRGIPTIGTNIPSTRNYLIGLNISF</sequence>
<dbReference type="SUPFAM" id="SSF49464">
    <property type="entry name" value="Carboxypeptidase regulatory domain-like"/>
    <property type="match status" value="1"/>
</dbReference>
<evidence type="ECO:0000313" key="13">
    <source>
        <dbReference type="Proteomes" id="UP000199438"/>
    </source>
</evidence>
<evidence type="ECO:0000256" key="5">
    <source>
        <dbReference type="ARBA" id="ARBA00023077"/>
    </source>
</evidence>
<dbReference type="PROSITE" id="PS52016">
    <property type="entry name" value="TONB_DEPENDENT_REC_3"/>
    <property type="match status" value="1"/>
</dbReference>
<feature type="domain" description="TonB-dependent receptor-like beta-barrel" evidence="10">
    <location>
        <begin position="432"/>
        <end position="839"/>
    </location>
</feature>
<dbReference type="InterPro" id="IPR008969">
    <property type="entry name" value="CarboxyPept-like_regulatory"/>
</dbReference>
<dbReference type="Gene3D" id="2.60.40.1120">
    <property type="entry name" value="Carboxypeptidase-like, regulatory domain"/>
    <property type="match status" value="1"/>
</dbReference>
<dbReference type="SUPFAM" id="SSF56935">
    <property type="entry name" value="Porins"/>
    <property type="match status" value="1"/>
</dbReference>
<dbReference type="STRING" id="1334022.SAMN04487907_11210"/>
<dbReference type="InterPro" id="IPR023996">
    <property type="entry name" value="TonB-dep_OMP_SusC/RagA"/>
</dbReference>
<dbReference type="EMBL" id="FOKV01000012">
    <property type="protein sequence ID" value="SFC89414.1"/>
    <property type="molecule type" value="Genomic_DNA"/>
</dbReference>
<evidence type="ECO:0000256" key="4">
    <source>
        <dbReference type="ARBA" id="ARBA00022692"/>
    </source>
</evidence>
<dbReference type="InterPro" id="IPR012910">
    <property type="entry name" value="Plug_dom"/>
</dbReference>
<dbReference type="Pfam" id="PF07715">
    <property type="entry name" value="Plug"/>
    <property type="match status" value="1"/>
</dbReference>
<feature type="domain" description="TonB-dependent receptor plug" evidence="11">
    <location>
        <begin position="127"/>
        <end position="233"/>
    </location>
</feature>
<evidence type="ECO:0000256" key="6">
    <source>
        <dbReference type="ARBA" id="ARBA00023136"/>
    </source>
</evidence>
<evidence type="ECO:0000256" key="2">
    <source>
        <dbReference type="ARBA" id="ARBA00022448"/>
    </source>
</evidence>
<dbReference type="Pfam" id="PF00593">
    <property type="entry name" value="TonB_dep_Rec_b-barrel"/>
    <property type="match status" value="1"/>
</dbReference>
<accession>A0A1I1MVD5</accession>
<keyword evidence="6 8" id="KW-0472">Membrane</keyword>
<dbReference type="NCBIfam" id="TIGR04057">
    <property type="entry name" value="SusC_RagA_signa"/>
    <property type="match status" value="1"/>
</dbReference>
<organism evidence="12 13">
    <name type="scientific">Zunongwangia mangrovi</name>
    <dbReference type="NCBI Taxonomy" id="1334022"/>
    <lineage>
        <taxon>Bacteria</taxon>
        <taxon>Pseudomonadati</taxon>
        <taxon>Bacteroidota</taxon>
        <taxon>Flavobacteriia</taxon>
        <taxon>Flavobacteriales</taxon>
        <taxon>Flavobacteriaceae</taxon>
        <taxon>Zunongwangia</taxon>
    </lineage>
</organism>
<keyword evidence="2 8" id="KW-0813">Transport</keyword>
<evidence type="ECO:0000256" key="9">
    <source>
        <dbReference type="RuleBase" id="RU003357"/>
    </source>
</evidence>
<evidence type="ECO:0000256" key="8">
    <source>
        <dbReference type="PROSITE-ProRule" id="PRU01360"/>
    </source>
</evidence>
<dbReference type="InterPro" id="IPR000531">
    <property type="entry name" value="Beta-barrel_TonB"/>
</dbReference>
<dbReference type="FunFam" id="2.170.130.10:FF:000008">
    <property type="entry name" value="SusC/RagA family TonB-linked outer membrane protein"/>
    <property type="match status" value="1"/>
</dbReference>
<dbReference type="Gene3D" id="2.170.130.10">
    <property type="entry name" value="TonB-dependent receptor, plug domain"/>
    <property type="match status" value="1"/>
</dbReference>
<evidence type="ECO:0000256" key="1">
    <source>
        <dbReference type="ARBA" id="ARBA00004571"/>
    </source>
</evidence>
<dbReference type="InterPro" id="IPR023997">
    <property type="entry name" value="TonB-dep_OMP_SusC/RagA_CS"/>
</dbReference>
<dbReference type="GO" id="GO:0009279">
    <property type="term" value="C:cell outer membrane"/>
    <property type="evidence" value="ECO:0007669"/>
    <property type="project" value="UniProtKB-SubCell"/>
</dbReference>
<comment type="similarity">
    <text evidence="8 9">Belongs to the TonB-dependent receptor family.</text>
</comment>
<keyword evidence="13" id="KW-1185">Reference proteome</keyword>
<dbReference type="Pfam" id="PF13715">
    <property type="entry name" value="CarbopepD_reg_2"/>
    <property type="match status" value="1"/>
</dbReference>
<evidence type="ECO:0000256" key="3">
    <source>
        <dbReference type="ARBA" id="ARBA00022452"/>
    </source>
</evidence>
<reference evidence="13" key="1">
    <citation type="submission" date="2016-10" db="EMBL/GenBank/DDBJ databases">
        <authorList>
            <person name="Varghese N."/>
            <person name="Submissions S."/>
        </authorList>
    </citation>
    <scope>NUCLEOTIDE SEQUENCE [LARGE SCALE GENOMIC DNA]</scope>
    <source>
        <strain evidence="13">DSM 24499</strain>
    </source>
</reference>
<gene>
    <name evidence="12" type="ORF">SAMN04487907_11210</name>
</gene>
<keyword evidence="7 8" id="KW-0998">Cell outer membrane</keyword>
<keyword evidence="3 8" id="KW-1134">Transmembrane beta strand</keyword>
<name>A0A1I1MVD5_9FLAO</name>
<dbReference type="Proteomes" id="UP000199438">
    <property type="component" value="Unassembled WGS sequence"/>
</dbReference>
<dbReference type="InterPro" id="IPR036942">
    <property type="entry name" value="Beta-barrel_TonB_sf"/>
</dbReference>
<dbReference type="NCBIfam" id="TIGR04056">
    <property type="entry name" value="OMP_RagA_SusC"/>
    <property type="match status" value="1"/>
</dbReference>
<dbReference type="RefSeq" id="WP_092544861.1">
    <property type="nucleotide sequence ID" value="NZ_FOKV01000012.1"/>
</dbReference>
<evidence type="ECO:0000259" key="10">
    <source>
        <dbReference type="Pfam" id="PF00593"/>
    </source>
</evidence>
<evidence type="ECO:0000256" key="7">
    <source>
        <dbReference type="ARBA" id="ARBA00023237"/>
    </source>
</evidence>
<keyword evidence="4 8" id="KW-0812">Transmembrane</keyword>
<keyword evidence="5 9" id="KW-0798">TonB box</keyword>
<dbReference type="InterPro" id="IPR037066">
    <property type="entry name" value="Plug_dom_sf"/>
</dbReference>
<evidence type="ECO:0000313" key="12">
    <source>
        <dbReference type="EMBL" id="SFC89414.1"/>
    </source>
</evidence>
<proteinExistence type="inferred from homology"/>
<comment type="subcellular location">
    <subcellularLocation>
        <location evidence="1 8">Cell outer membrane</location>
        <topology evidence="1 8">Multi-pass membrane protein</topology>
    </subcellularLocation>
</comment>